<dbReference type="Gene3D" id="3.40.50.2300">
    <property type="match status" value="1"/>
</dbReference>
<dbReference type="InterPro" id="IPR001789">
    <property type="entry name" value="Sig_transdc_resp-reg_receiver"/>
</dbReference>
<name>A0ABW0M2T9_9BACL</name>
<dbReference type="InterPro" id="IPR011006">
    <property type="entry name" value="CheY-like_superfamily"/>
</dbReference>
<organism evidence="4 5">
    <name type="scientific">Cohnella suwonensis</name>
    <dbReference type="NCBI Taxonomy" id="696072"/>
    <lineage>
        <taxon>Bacteria</taxon>
        <taxon>Bacillati</taxon>
        <taxon>Bacillota</taxon>
        <taxon>Bacilli</taxon>
        <taxon>Bacillales</taxon>
        <taxon>Paenibacillaceae</taxon>
        <taxon>Cohnella</taxon>
    </lineage>
</organism>
<comment type="caution">
    <text evidence="4">The sequence shown here is derived from an EMBL/GenBank/DDBJ whole genome shotgun (WGS) entry which is preliminary data.</text>
</comment>
<evidence type="ECO:0000259" key="3">
    <source>
        <dbReference type="PROSITE" id="PS50887"/>
    </source>
</evidence>
<evidence type="ECO:0000313" key="4">
    <source>
        <dbReference type="EMBL" id="MFC5471291.1"/>
    </source>
</evidence>
<dbReference type="SUPFAM" id="SSF55073">
    <property type="entry name" value="Nucleotide cyclase"/>
    <property type="match status" value="1"/>
</dbReference>
<dbReference type="SMART" id="SM00448">
    <property type="entry name" value="REC"/>
    <property type="match status" value="1"/>
</dbReference>
<reference evidence="5" key="1">
    <citation type="journal article" date="2019" name="Int. J. Syst. Evol. Microbiol.">
        <title>The Global Catalogue of Microorganisms (GCM) 10K type strain sequencing project: providing services to taxonomists for standard genome sequencing and annotation.</title>
        <authorList>
            <consortium name="The Broad Institute Genomics Platform"/>
            <consortium name="The Broad Institute Genome Sequencing Center for Infectious Disease"/>
            <person name="Wu L."/>
            <person name="Ma J."/>
        </authorList>
    </citation>
    <scope>NUCLEOTIDE SEQUENCE [LARGE SCALE GENOMIC DNA]</scope>
    <source>
        <strain evidence="5">CCUG 57113</strain>
    </source>
</reference>
<dbReference type="NCBIfam" id="TIGR00254">
    <property type="entry name" value="GGDEF"/>
    <property type="match status" value="1"/>
</dbReference>
<feature type="domain" description="Response regulatory" evidence="2">
    <location>
        <begin position="26"/>
        <end position="143"/>
    </location>
</feature>
<keyword evidence="1" id="KW-0597">Phosphoprotein</keyword>
<dbReference type="InterPro" id="IPR043128">
    <property type="entry name" value="Rev_trsase/Diguanyl_cyclase"/>
</dbReference>
<evidence type="ECO:0000256" key="1">
    <source>
        <dbReference type="PROSITE-ProRule" id="PRU00169"/>
    </source>
</evidence>
<dbReference type="SUPFAM" id="SSF52172">
    <property type="entry name" value="CheY-like"/>
    <property type="match status" value="1"/>
</dbReference>
<dbReference type="SMART" id="SM00267">
    <property type="entry name" value="GGDEF"/>
    <property type="match status" value="1"/>
</dbReference>
<evidence type="ECO:0000259" key="2">
    <source>
        <dbReference type="PROSITE" id="PS50110"/>
    </source>
</evidence>
<sequence>MAFHRQTARGICRMNENDPFDMKTIKVLLIEDNPGDMRLIQEALADYDNAEFDVHCADLLDTGIKLLEQSSFDVVLLDLSLPDSQGIDTITAVREYAKVVPIVVLTGLDDEKLALSAVQQGAQDYLIKGQVNSAAIMRSMRYAIERSRLQDQLYHMSIMDELTGLHNRRGFFTLAENYANAERQRMRGYFLVVADLDGMKQINDSYGHPMGDLALIDTARILKDVFHQSDIIGRMGGDEFVVIFSADLAEGASFETVEREIMKLLQQRLDSLNLTAGRSYPLSISMGIAYCNPDSPSALNELIVQADQRMYAVKKGKSKAATTH</sequence>
<dbReference type="PROSITE" id="PS50110">
    <property type="entry name" value="RESPONSE_REGULATORY"/>
    <property type="match status" value="1"/>
</dbReference>
<dbReference type="InterPro" id="IPR050469">
    <property type="entry name" value="Diguanylate_Cyclase"/>
</dbReference>
<dbReference type="RefSeq" id="WP_209750454.1">
    <property type="nucleotide sequence ID" value="NZ_JBHSMH010000097.1"/>
</dbReference>
<protein>
    <submittedName>
        <fullName evidence="4">GGDEF domain-containing protein</fullName>
    </submittedName>
</protein>
<feature type="modified residue" description="4-aspartylphosphate" evidence="1">
    <location>
        <position position="78"/>
    </location>
</feature>
<dbReference type="PANTHER" id="PTHR45138:SF9">
    <property type="entry name" value="DIGUANYLATE CYCLASE DGCM-RELATED"/>
    <property type="match status" value="1"/>
</dbReference>
<dbReference type="InterPro" id="IPR029787">
    <property type="entry name" value="Nucleotide_cyclase"/>
</dbReference>
<dbReference type="Proteomes" id="UP001596105">
    <property type="component" value="Unassembled WGS sequence"/>
</dbReference>
<accession>A0ABW0M2T9</accession>
<dbReference type="PROSITE" id="PS50887">
    <property type="entry name" value="GGDEF"/>
    <property type="match status" value="1"/>
</dbReference>
<dbReference type="Gene3D" id="3.30.70.270">
    <property type="match status" value="1"/>
</dbReference>
<gene>
    <name evidence="4" type="ORF">ACFPPD_21615</name>
</gene>
<dbReference type="InterPro" id="IPR000160">
    <property type="entry name" value="GGDEF_dom"/>
</dbReference>
<dbReference type="Pfam" id="PF00990">
    <property type="entry name" value="GGDEF"/>
    <property type="match status" value="1"/>
</dbReference>
<dbReference type="Pfam" id="PF00072">
    <property type="entry name" value="Response_reg"/>
    <property type="match status" value="1"/>
</dbReference>
<dbReference type="CDD" id="cd00156">
    <property type="entry name" value="REC"/>
    <property type="match status" value="1"/>
</dbReference>
<feature type="domain" description="GGDEF" evidence="3">
    <location>
        <begin position="187"/>
        <end position="324"/>
    </location>
</feature>
<dbReference type="EMBL" id="JBHSMH010000097">
    <property type="protein sequence ID" value="MFC5471291.1"/>
    <property type="molecule type" value="Genomic_DNA"/>
</dbReference>
<keyword evidence="5" id="KW-1185">Reference proteome</keyword>
<dbReference type="CDD" id="cd01949">
    <property type="entry name" value="GGDEF"/>
    <property type="match status" value="1"/>
</dbReference>
<proteinExistence type="predicted"/>
<evidence type="ECO:0000313" key="5">
    <source>
        <dbReference type="Proteomes" id="UP001596105"/>
    </source>
</evidence>
<dbReference type="PANTHER" id="PTHR45138">
    <property type="entry name" value="REGULATORY COMPONENTS OF SENSORY TRANSDUCTION SYSTEM"/>
    <property type="match status" value="1"/>
</dbReference>